<dbReference type="Pfam" id="PF01850">
    <property type="entry name" value="PIN"/>
    <property type="match status" value="1"/>
</dbReference>
<dbReference type="SUPFAM" id="SSF88723">
    <property type="entry name" value="PIN domain-like"/>
    <property type="match status" value="1"/>
</dbReference>
<dbReference type="Gene3D" id="3.40.50.1010">
    <property type="entry name" value="5'-nuclease"/>
    <property type="match status" value="1"/>
</dbReference>
<evidence type="ECO:0000256" key="3">
    <source>
        <dbReference type="ARBA" id="ARBA00022723"/>
    </source>
</evidence>
<dbReference type="InterPro" id="IPR022907">
    <property type="entry name" value="VapC_family"/>
</dbReference>
<evidence type="ECO:0000256" key="5">
    <source>
        <dbReference type="HAMAP-Rule" id="MF_00265"/>
    </source>
</evidence>
<comment type="similarity">
    <text evidence="5">Belongs to the PINc/VapC protein family.</text>
</comment>
<evidence type="ECO:0000256" key="4">
    <source>
        <dbReference type="ARBA" id="ARBA00022801"/>
    </source>
</evidence>
<dbReference type="GO" id="GO:0090729">
    <property type="term" value="F:toxin activity"/>
    <property type="evidence" value="ECO:0007669"/>
    <property type="project" value="UniProtKB-KW"/>
</dbReference>
<proteinExistence type="inferred from homology"/>
<evidence type="ECO:0000259" key="6">
    <source>
        <dbReference type="Pfam" id="PF01850"/>
    </source>
</evidence>
<dbReference type="AlphaFoldDB" id="A0A0K6HP82"/>
<dbReference type="InterPro" id="IPR002716">
    <property type="entry name" value="PIN_dom"/>
</dbReference>
<evidence type="ECO:0000313" key="7">
    <source>
        <dbReference type="EMBL" id="CUA92857.1"/>
    </source>
</evidence>
<evidence type="ECO:0000256" key="2">
    <source>
        <dbReference type="ARBA" id="ARBA00022722"/>
    </source>
</evidence>
<dbReference type="CDD" id="cd09874">
    <property type="entry name" value="PIN_MT3492-like"/>
    <property type="match status" value="1"/>
</dbReference>
<keyword evidence="5" id="KW-0800">Toxin</keyword>
<accession>A0A0K6HP82</accession>
<keyword evidence="8" id="KW-1185">Reference proteome</keyword>
<feature type="binding site" evidence="5">
    <location>
        <position position="6"/>
    </location>
    <ligand>
        <name>Mg(2+)</name>
        <dbReference type="ChEBI" id="CHEBI:18420"/>
    </ligand>
</feature>
<keyword evidence="4 5" id="KW-0378">Hydrolase</keyword>
<organism evidence="7 8">
    <name type="scientific">Thiomonas bhubaneswarensis</name>
    <dbReference type="NCBI Taxonomy" id="339866"/>
    <lineage>
        <taxon>Bacteria</taxon>
        <taxon>Pseudomonadati</taxon>
        <taxon>Pseudomonadota</taxon>
        <taxon>Betaproteobacteria</taxon>
        <taxon>Burkholderiales</taxon>
        <taxon>Thiomonas</taxon>
    </lineage>
</organism>
<reference evidence="8" key="1">
    <citation type="submission" date="2015-08" db="EMBL/GenBank/DDBJ databases">
        <authorList>
            <person name="Varghese N."/>
        </authorList>
    </citation>
    <scope>NUCLEOTIDE SEQUENCE [LARGE SCALE GENOMIC DNA]</scope>
    <source>
        <strain evidence="8">DSM 18181</strain>
    </source>
</reference>
<gene>
    <name evidence="5" type="primary">vapC</name>
    <name evidence="7" type="ORF">Ga0061069_10112</name>
</gene>
<keyword evidence="3 5" id="KW-0479">Metal-binding</keyword>
<feature type="binding site" evidence="5">
    <location>
        <position position="100"/>
    </location>
    <ligand>
        <name>Mg(2+)</name>
        <dbReference type="ChEBI" id="CHEBI:18420"/>
    </ligand>
</feature>
<keyword evidence="2 5" id="KW-0540">Nuclease</keyword>
<comment type="function">
    <text evidence="5">Toxic component of a toxin-antitoxin (TA) system. An RNase.</text>
</comment>
<protein>
    <recommendedName>
        <fullName evidence="5">Ribonuclease VapC</fullName>
        <shortName evidence="5">RNase VapC</shortName>
        <ecNumber evidence="5">3.1.-.-</ecNumber>
    </recommendedName>
    <alternativeName>
        <fullName evidence="5">Toxin VapC</fullName>
    </alternativeName>
</protein>
<evidence type="ECO:0000313" key="8">
    <source>
        <dbReference type="Proteomes" id="UP000183649"/>
    </source>
</evidence>
<dbReference type="EC" id="3.1.-.-" evidence="5"/>
<dbReference type="HAMAP" id="MF_00265">
    <property type="entry name" value="VapC_Nob1"/>
    <property type="match status" value="1"/>
</dbReference>
<dbReference type="EMBL" id="CYHF01000001">
    <property type="protein sequence ID" value="CUA92857.1"/>
    <property type="molecule type" value="Genomic_DNA"/>
</dbReference>
<sequence length="145" mass="15955">MILYLDTSALIKLYVEEQGSGQVRHAIENAERVVTHGIAYVEARAAFRRRATDAPDADALQRWRRDFEADWPKLDVVGAVQTLLHRAGELADLLSLRAYDAVHLAAAEALHHKLGASHALVFAVFDKRLALAAQSLGLSVFPTES</sequence>
<dbReference type="InterPro" id="IPR029060">
    <property type="entry name" value="PIN-like_dom_sf"/>
</dbReference>
<feature type="domain" description="PIN" evidence="6">
    <location>
        <begin position="4"/>
        <end position="129"/>
    </location>
</feature>
<dbReference type="GO" id="GO:0004540">
    <property type="term" value="F:RNA nuclease activity"/>
    <property type="evidence" value="ECO:0007669"/>
    <property type="project" value="InterPro"/>
</dbReference>
<name>A0A0K6HP82_9BURK</name>
<dbReference type="RefSeq" id="WP_055449006.1">
    <property type="nucleotide sequence ID" value="NZ_CYHF01000001.1"/>
</dbReference>
<keyword evidence="1 5" id="KW-1277">Toxin-antitoxin system</keyword>
<keyword evidence="5" id="KW-0460">Magnesium</keyword>
<dbReference type="GO" id="GO:0000287">
    <property type="term" value="F:magnesium ion binding"/>
    <property type="evidence" value="ECO:0007669"/>
    <property type="project" value="UniProtKB-UniRule"/>
</dbReference>
<dbReference type="STRING" id="339866.GCA_001418255_00011"/>
<comment type="cofactor">
    <cofactor evidence="5">
        <name>Mg(2+)</name>
        <dbReference type="ChEBI" id="CHEBI:18420"/>
    </cofactor>
</comment>
<dbReference type="GO" id="GO:0016787">
    <property type="term" value="F:hydrolase activity"/>
    <property type="evidence" value="ECO:0007669"/>
    <property type="project" value="UniProtKB-KW"/>
</dbReference>
<dbReference type="Proteomes" id="UP000183649">
    <property type="component" value="Unassembled WGS sequence"/>
</dbReference>
<evidence type="ECO:0000256" key="1">
    <source>
        <dbReference type="ARBA" id="ARBA00022649"/>
    </source>
</evidence>